<evidence type="ECO:0000256" key="1">
    <source>
        <dbReference type="ARBA" id="ARBA00022737"/>
    </source>
</evidence>
<accession>A0ABW8SPN4</accession>
<reference evidence="4 5" key="1">
    <citation type="submission" date="2024-11" db="EMBL/GenBank/DDBJ databases">
        <authorList>
            <person name="Heng Y.C."/>
            <person name="Lim A.C.H."/>
            <person name="Lee J.K.Y."/>
            <person name="Kittelmann S."/>
        </authorList>
    </citation>
    <scope>NUCLEOTIDE SEQUENCE [LARGE SCALE GENOMIC DNA]</scope>
    <source>
        <strain evidence="4 5">WILCCON 0269</strain>
    </source>
</reference>
<gene>
    <name evidence="4" type="ORF">ACJDU8_19610</name>
</gene>
<dbReference type="InterPro" id="IPR011990">
    <property type="entry name" value="TPR-like_helical_dom_sf"/>
</dbReference>
<evidence type="ECO:0000313" key="5">
    <source>
        <dbReference type="Proteomes" id="UP001623660"/>
    </source>
</evidence>
<dbReference type="Proteomes" id="UP001623660">
    <property type="component" value="Unassembled WGS sequence"/>
</dbReference>
<protein>
    <submittedName>
        <fullName evidence="4">Tetratricopeptide repeat protein</fullName>
    </submittedName>
</protein>
<evidence type="ECO:0000256" key="3">
    <source>
        <dbReference type="PROSITE-ProRule" id="PRU00339"/>
    </source>
</evidence>
<organism evidence="4 5">
    <name type="scientific">Candidatus Clostridium eludens</name>
    <dbReference type="NCBI Taxonomy" id="3381663"/>
    <lineage>
        <taxon>Bacteria</taxon>
        <taxon>Bacillati</taxon>
        <taxon>Bacillota</taxon>
        <taxon>Clostridia</taxon>
        <taxon>Eubacteriales</taxon>
        <taxon>Clostridiaceae</taxon>
        <taxon>Clostridium</taxon>
    </lineage>
</organism>
<name>A0ABW8SPN4_9CLOT</name>
<dbReference type="InterPro" id="IPR019734">
    <property type="entry name" value="TPR_rpt"/>
</dbReference>
<keyword evidence="1" id="KW-0677">Repeat</keyword>
<keyword evidence="2 3" id="KW-0802">TPR repeat</keyword>
<dbReference type="PANTHER" id="PTHR44186">
    <property type="match status" value="1"/>
</dbReference>
<dbReference type="Pfam" id="PF12895">
    <property type="entry name" value="ANAPC3"/>
    <property type="match status" value="1"/>
</dbReference>
<dbReference type="SMART" id="SM00028">
    <property type="entry name" value="TPR"/>
    <property type="match status" value="2"/>
</dbReference>
<evidence type="ECO:0000256" key="2">
    <source>
        <dbReference type="ARBA" id="ARBA00022803"/>
    </source>
</evidence>
<dbReference type="PANTHER" id="PTHR44186:SF1">
    <property type="entry name" value="BARDET-BIEDL SYNDROME 4 PROTEIN"/>
    <property type="match status" value="1"/>
</dbReference>
<evidence type="ECO:0000313" key="4">
    <source>
        <dbReference type="EMBL" id="MFL0197756.1"/>
    </source>
</evidence>
<dbReference type="SUPFAM" id="SSF48452">
    <property type="entry name" value="TPR-like"/>
    <property type="match status" value="1"/>
</dbReference>
<feature type="repeat" description="TPR" evidence="3">
    <location>
        <begin position="67"/>
        <end position="100"/>
    </location>
</feature>
<dbReference type="RefSeq" id="WP_406793861.1">
    <property type="nucleotide sequence ID" value="NZ_JBJHZX010000037.1"/>
</dbReference>
<dbReference type="PROSITE" id="PS50005">
    <property type="entry name" value="TPR"/>
    <property type="match status" value="1"/>
</dbReference>
<dbReference type="EMBL" id="JBJHZX010000037">
    <property type="protein sequence ID" value="MFL0197756.1"/>
    <property type="molecule type" value="Genomic_DNA"/>
</dbReference>
<sequence>MKYFKRASEYYNRQDYKRAIAIYNRAVKNRDNELASVHNIALCHVKLKQYNKAIPLLKITTAKNPTGNYFFNLAYTYMMVKNYKKALVYFNTAWSLSPENSNCATMINYILSIYRKSKSVDKFV</sequence>
<proteinExistence type="predicted"/>
<dbReference type="Pfam" id="PF13181">
    <property type="entry name" value="TPR_8"/>
    <property type="match status" value="1"/>
</dbReference>
<keyword evidence="5" id="KW-1185">Reference proteome</keyword>
<comment type="caution">
    <text evidence="4">The sequence shown here is derived from an EMBL/GenBank/DDBJ whole genome shotgun (WGS) entry which is preliminary data.</text>
</comment>
<dbReference type="Gene3D" id="1.25.40.10">
    <property type="entry name" value="Tetratricopeptide repeat domain"/>
    <property type="match status" value="1"/>
</dbReference>